<keyword evidence="2" id="KW-0040">ANK repeat</keyword>
<protein>
    <submittedName>
        <fullName evidence="4">Uncharacterized protein</fullName>
    </submittedName>
</protein>
<dbReference type="PANTHER" id="PTHR24161:SF85">
    <property type="entry name" value="PALMITOYLTRANSFERASE HIP14"/>
    <property type="match status" value="1"/>
</dbReference>
<accession>A0A1X7TWY1</accession>
<dbReference type="STRING" id="400682.A0A1X7TWY1"/>
<evidence type="ECO:0000313" key="4">
    <source>
        <dbReference type="EnsemblMetazoa" id="Aqu2.1.19554_001"/>
    </source>
</evidence>
<proteinExistence type="predicted"/>
<name>A0A1X7TWY1_AMPQE</name>
<dbReference type="SUPFAM" id="SSF48403">
    <property type="entry name" value="Ankyrin repeat"/>
    <property type="match status" value="1"/>
</dbReference>
<organism evidence="4">
    <name type="scientific">Amphimedon queenslandica</name>
    <name type="common">Sponge</name>
    <dbReference type="NCBI Taxonomy" id="400682"/>
    <lineage>
        <taxon>Eukaryota</taxon>
        <taxon>Metazoa</taxon>
        <taxon>Porifera</taxon>
        <taxon>Demospongiae</taxon>
        <taxon>Heteroscleromorpha</taxon>
        <taxon>Haplosclerida</taxon>
        <taxon>Niphatidae</taxon>
        <taxon>Amphimedon</taxon>
    </lineage>
</organism>
<sequence length="309" mass="33116">MSGGFTIVDFTVPTRDSPVVHPCAEAPICEECRAADLCFFDPTCSSCQDVLSNPKTTISQLFAIMRQWIPQTQGHLTLLTREVLRRGAHVNDKDGLTDLSLLHFASKAGAVGIGNGTTAANLVNTLLNKGASTDLKCHWTDMNALHYAVFFDCAEVVELLCEHNPVLLTTISSQFDGGNSLHIAAASLSLASAKTLLKYKADAGFADATGLLPHEVIPQVSSNSDKLIAKELRDCLHEASLSRPPIKTVRRSESPSAHSLSSTGTRGSRGSPASNKPTLSVTPTSNLKGVNDSKSSTINRFFCFHYMNG</sequence>
<dbReference type="EnsemblMetazoa" id="Aqu2.1.19554_001">
    <property type="protein sequence ID" value="Aqu2.1.19554_001"/>
    <property type="gene ID" value="Aqu2.1.19554"/>
</dbReference>
<feature type="region of interest" description="Disordered" evidence="3">
    <location>
        <begin position="244"/>
        <end position="291"/>
    </location>
</feature>
<reference evidence="4" key="1">
    <citation type="submission" date="2017-05" db="UniProtKB">
        <authorList>
            <consortium name="EnsemblMetazoa"/>
        </authorList>
    </citation>
    <scope>IDENTIFICATION</scope>
</reference>
<feature type="compositionally biased region" description="Low complexity" evidence="3">
    <location>
        <begin position="261"/>
        <end position="271"/>
    </location>
</feature>
<feature type="compositionally biased region" description="Polar residues" evidence="3">
    <location>
        <begin position="272"/>
        <end position="291"/>
    </location>
</feature>
<dbReference type="InterPro" id="IPR036770">
    <property type="entry name" value="Ankyrin_rpt-contain_sf"/>
</dbReference>
<dbReference type="eggNOG" id="KOG4568">
    <property type="taxonomic scope" value="Eukaryota"/>
</dbReference>
<dbReference type="InParanoid" id="A0A1X7TWY1"/>
<dbReference type="PANTHER" id="PTHR24161">
    <property type="entry name" value="ANK_REP_REGION DOMAIN-CONTAINING PROTEIN-RELATED"/>
    <property type="match status" value="1"/>
</dbReference>
<dbReference type="Gene3D" id="1.25.40.20">
    <property type="entry name" value="Ankyrin repeat-containing domain"/>
    <property type="match status" value="1"/>
</dbReference>
<dbReference type="Pfam" id="PF12796">
    <property type="entry name" value="Ank_2"/>
    <property type="match status" value="1"/>
</dbReference>
<keyword evidence="1" id="KW-0677">Repeat</keyword>
<evidence type="ECO:0000256" key="2">
    <source>
        <dbReference type="ARBA" id="ARBA00023043"/>
    </source>
</evidence>
<dbReference type="OrthoDB" id="2130750at2759"/>
<dbReference type="AlphaFoldDB" id="A0A1X7TWY1"/>
<dbReference type="SMART" id="SM00248">
    <property type="entry name" value="ANK"/>
    <property type="match status" value="3"/>
</dbReference>
<dbReference type="InterPro" id="IPR002110">
    <property type="entry name" value="Ankyrin_rpt"/>
</dbReference>
<evidence type="ECO:0000256" key="3">
    <source>
        <dbReference type="SAM" id="MobiDB-lite"/>
    </source>
</evidence>
<evidence type="ECO:0000256" key="1">
    <source>
        <dbReference type="ARBA" id="ARBA00022737"/>
    </source>
</evidence>